<accession>A0A7Y0LC73</accession>
<dbReference type="Pfam" id="PF13291">
    <property type="entry name" value="ACT_4"/>
    <property type="match status" value="1"/>
</dbReference>
<dbReference type="Proteomes" id="UP000568664">
    <property type="component" value="Unassembled WGS sequence"/>
</dbReference>
<dbReference type="AlphaFoldDB" id="A0A7Y0LC73"/>
<keyword evidence="1" id="KW-0804">Transcription</keyword>
<keyword evidence="4" id="KW-1185">Reference proteome</keyword>
<evidence type="ECO:0000256" key="1">
    <source>
        <dbReference type="PIRNR" id="PIRNR028103"/>
    </source>
</evidence>
<evidence type="ECO:0000313" key="3">
    <source>
        <dbReference type="EMBL" id="NMP30991.1"/>
    </source>
</evidence>
<dbReference type="Gene3D" id="3.30.70.260">
    <property type="match status" value="2"/>
</dbReference>
<feature type="domain" description="ACT" evidence="2">
    <location>
        <begin position="88"/>
        <end position="165"/>
    </location>
</feature>
<dbReference type="PIRSF" id="PIRSF028103">
    <property type="entry name" value="GcvR"/>
    <property type="match status" value="1"/>
</dbReference>
<dbReference type="SUPFAM" id="SSF55021">
    <property type="entry name" value="ACT-like"/>
    <property type="match status" value="2"/>
</dbReference>
<dbReference type="InterPro" id="IPR045865">
    <property type="entry name" value="ACT-like_dom_sf"/>
</dbReference>
<dbReference type="InterPro" id="IPR050990">
    <property type="entry name" value="UPF0237/GcvR_regulator"/>
</dbReference>
<proteinExistence type="predicted"/>
<keyword evidence="1" id="KW-0963">Cytoplasm</keyword>
<dbReference type="PROSITE" id="PS51671">
    <property type="entry name" value="ACT"/>
    <property type="match status" value="2"/>
</dbReference>
<dbReference type="Pfam" id="PF13740">
    <property type="entry name" value="ACT_6"/>
    <property type="match status" value="1"/>
</dbReference>
<evidence type="ECO:0000259" key="2">
    <source>
        <dbReference type="PROSITE" id="PS51671"/>
    </source>
</evidence>
<dbReference type="PANTHER" id="PTHR34875:SF6">
    <property type="entry name" value="UPF0237 PROTEIN MJ1558"/>
    <property type="match status" value="1"/>
</dbReference>
<feature type="domain" description="ACT" evidence="2">
    <location>
        <begin position="5"/>
        <end position="80"/>
    </location>
</feature>
<dbReference type="RefSeq" id="WP_169074341.1">
    <property type="nucleotide sequence ID" value="NZ_JABBXH010000002.1"/>
</dbReference>
<comment type="caution">
    <text evidence="3">The sequence shown here is derived from an EMBL/GenBank/DDBJ whole genome shotgun (WGS) entry which is preliminary data.</text>
</comment>
<dbReference type="InterPro" id="IPR016867">
    <property type="entry name" value="GcvR"/>
</dbReference>
<dbReference type="PANTHER" id="PTHR34875">
    <property type="entry name" value="UPF0237 PROTEIN MJ1558"/>
    <property type="match status" value="1"/>
</dbReference>
<gene>
    <name evidence="3" type="ORF">HII17_05380</name>
</gene>
<organism evidence="3 4">
    <name type="scientific">Thalassotalea algicola</name>
    <dbReference type="NCBI Taxonomy" id="2716224"/>
    <lineage>
        <taxon>Bacteria</taxon>
        <taxon>Pseudomonadati</taxon>
        <taxon>Pseudomonadota</taxon>
        <taxon>Gammaproteobacteria</taxon>
        <taxon>Alteromonadales</taxon>
        <taxon>Colwelliaceae</taxon>
        <taxon>Thalassotalea</taxon>
    </lineage>
</organism>
<dbReference type="GO" id="GO:0006355">
    <property type="term" value="P:regulation of DNA-templated transcription"/>
    <property type="evidence" value="ECO:0007669"/>
    <property type="project" value="UniProtKB-UniRule"/>
</dbReference>
<dbReference type="InterPro" id="IPR002912">
    <property type="entry name" value="ACT_dom"/>
</dbReference>
<evidence type="ECO:0000313" key="4">
    <source>
        <dbReference type="Proteomes" id="UP000568664"/>
    </source>
</evidence>
<reference evidence="3 4" key="1">
    <citation type="submission" date="2020-04" db="EMBL/GenBank/DDBJ databases">
        <title>Thalassotalea sp. M1531, isolated from the surface of marine red alga.</title>
        <authorList>
            <person name="Pang L."/>
            <person name="Lu D.-C."/>
        </authorList>
    </citation>
    <scope>NUCLEOTIDE SEQUENCE [LARGE SCALE GENOMIC DNA]</scope>
    <source>
        <strain evidence="3 4">M1531</strain>
    </source>
</reference>
<dbReference type="GO" id="GO:0005737">
    <property type="term" value="C:cytoplasm"/>
    <property type="evidence" value="ECO:0007669"/>
    <property type="project" value="UniProtKB-SubCell"/>
</dbReference>
<dbReference type="EMBL" id="JABBXH010000002">
    <property type="protein sequence ID" value="NMP30991.1"/>
    <property type="molecule type" value="Genomic_DNA"/>
</dbReference>
<name>A0A7Y0LC73_9GAMM</name>
<keyword evidence="1" id="KW-0678">Repressor</keyword>
<sequence>MNHIVISFVGTDKPGLVDKLSNIVKAHNGNWQNSSLHHLSGTFAGVIEVSASESDISALDKALSTIEDLNIITQTTSPSSDDEATSVTLELTANDRSGIVQDISSVIHQQNGNLLKLVSKQGAAPHTGQTMFSAKAQISVNDNHIDDLIQALENIADDLMVDISK</sequence>
<protein>
    <recommendedName>
        <fullName evidence="1">Glycine cleavage system transcriptional repressor</fullName>
    </recommendedName>
</protein>
<comment type="subcellular location">
    <subcellularLocation>
        <location evidence="1">Cytoplasm</location>
    </subcellularLocation>
</comment>